<evidence type="ECO:0000313" key="5">
    <source>
        <dbReference type="Proteomes" id="UP000269721"/>
    </source>
</evidence>
<gene>
    <name evidence="4" type="ORF">BDK51DRAFT_18387</name>
</gene>
<reference evidence="5" key="1">
    <citation type="journal article" date="2018" name="Nat. Microbiol.">
        <title>Leveraging single-cell genomics to expand the fungal tree of life.</title>
        <authorList>
            <person name="Ahrendt S.R."/>
            <person name="Quandt C.A."/>
            <person name="Ciobanu D."/>
            <person name="Clum A."/>
            <person name="Salamov A."/>
            <person name="Andreopoulos B."/>
            <person name="Cheng J.F."/>
            <person name="Woyke T."/>
            <person name="Pelin A."/>
            <person name="Henrissat B."/>
            <person name="Reynolds N.K."/>
            <person name="Benny G.L."/>
            <person name="Smith M.E."/>
            <person name="James T.Y."/>
            <person name="Grigoriev I.V."/>
        </authorList>
    </citation>
    <scope>NUCLEOTIDE SEQUENCE [LARGE SCALE GENOMIC DNA]</scope>
</reference>
<dbReference type="PANTHER" id="PTHR11712:SF336">
    <property type="entry name" value="3-OXOACYL-[ACYL-CARRIER-PROTEIN] SYNTHASE, MITOCHONDRIAL"/>
    <property type="match status" value="1"/>
</dbReference>
<organism evidence="4 5">
    <name type="scientific">Blyttiomyces helicus</name>
    <dbReference type="NCBI Taxonomy" id="388810"/>
    <lineage>
        <taxon>Eukaryota</taxon>
        <taxon>Fungi</taxon>
        <taxon>Fungi incertae sedis</taxon>
        <taxon>Chytridiomycota</taxon>
        <taxon>Chytridiomycota incertae sedis</taxon>
        <taxon>Chytridiomycetes</taxon>
        <taxon>Chytridiomycetes incertae sedis</taxon>
        <taxon>Blyttiomyces</taxon>
    </lineage>
</organism>
<protein>
    <recommendedName>
        <fullName evidence="1">beta-ketoacyl-[acyl-carrier-protein] synthase I</fullName>
        <ecNumber evidence="1">2.3.1.41</ecNumber>
    </recommendedName>
</protein>
<feature type="domain" description="Ketosynthase family 3 (KS3)" evidence="3">
    <location>
        <begin position="8"/>
        <end position="234"/>
    </location>
</feature>
<dbReference type="AlphaFoldDB" id="A0A4P9WLW1"/>
<evidence type="ECO:0000256" key="1">
    <source>
        <dbReference type="ARBA" id="ARBA00013191"/>
    </source>
</evidence>
<evidence type="ECO:0000313" key="4">
    <source>
        <dbReference type="EMBL" id="RKO92130.1"/>
    </source>
</evidence>
<dbReference type="GO" id="GO:0004315">
    <property type="term" value="F:3-oxoacyl-[acyl-carrier-protein] synthase activity"/>
    <property type="evidence" value="ECO:0007669"/>
    <property type="project" value="UniProtKB-EC"/>
</dbReference>
<dbReference type="GO" id="GO:0005739">
    <property type="term" value="C:mitochondrion"/>
    <property type="evidence" value="ECO:0007669"/>
    <property type="project" value="TreeGrafter"/>
</dbReference>
<evidence type="ECO:0000256" key="2">
    <source>
        <dbReference type="ARBA" id="ARBA00022679"/>
    </source>
</evidence>
<evidence type="ECO:0000259" key="3">
    <source>
        <dbReference type="PROSITE" id="PS52004"/>
    </source>
</evidence>
<dbReference type="InterPro" id="IPR016039">
    <property type="entry name" value="Thiolase-like"/>
</dbReference>
<dbReference type="Proteomes" id="UP000269721">
    <property type="component" value="Unassembled WGS sequence"/>
</dbReference>
<accession>A0A4P9WLW1</accession>
<dbReference type="InterPro" id="IPR018201">
    <property type="entry name" value="Ketoacyl_synth_AS"/>
</dbReference>
<keyword evidence="5" id="KW-1185">Reference proteome</keyword>
<keyword evidence="2" id="KW-0808">Transferase</keyword>
<proteinExistence type="predicted"/>
<dbReference type="PANTHER" id="PTHR11712">
    <property type="entry name" value="POLYKETIDE SYNTHASE-RELATED"/>
    <property type="match status" value="1"/>
</dbReference>
<dbReference type="Pfam" id="PF00109">
    <property type="entry name" value="ketoacyl-synt"/>
    <property type="match status" value="1"/>
</dbReference>
<dbReference type="PROSITE" id="PS00606">
    <property type="entry name" value="KS3_1"/>
    <property type="match status" value="1"/>
</dbReference>
<dbReference type="EC" id="2.3.1.41" evidence="1"/>
<dbReference type="Gene3D" id="3.40.47.10">
    <property type="match status" value="1"/>
</dbReference>
<dbReference type="InterPro" id="IPR014030">
    <property type="entry name" value="Ketoacyl_synth_N"/>
</dbReference>
<dbReference type="OrthoDB" id="5334845at2759"/>
<dbReference type="PROSITE" id="PS52004">
    <property type="entry name" value="KS3_2"/>
    <property type="match status" value="1"/>
</dbReference>
<dbReference type="GO" id="GO:0006633">
    <property type="term" value="P:fatty acid biosynthetic process"/>
    <property type="evidence" value="ECO:0007669"/>
    <property type="project" value="InterPro"/>
</dbReference>
<sequence length="234" mass="24731">MAPPLYAARRVVVTGLGAVTPLGTGVARTWSRLLDSRSGLVSLKDVTHVETGRTYEGIPSLVAALVPKRELAAPEGVDPALDGAFFVGDWVAKGEDRKMSPFMHYAMAASHQAIKDAGWNPSTDLERERTGVCIGSGIGCMDEIEKMTMQYSQSGMRRISPYVVPKLLINLAAGHVSMKYGFQGPNHSVSTACTTGAHAIGDAMRFIQFGDADVMVAGGSEASVSPLAMAGFAK</sequence>
<name>A0A4P9WLW1_9FUNG</name>
<dbReference type="InterPro" id="IPR000794">
    <property type="entry name" value="Beta-ketoacyl_synthase"/>
</dbReference>
<dbReference type="EMBL" id="KZ994766">
    <property type="protein sequence ID" value="RKO92130.1"/>
    <property type="molecule type" value="Genomic_DNA"/>
</dbReference>
<dbReference type="SUPFAM" id="SSF53901">
    <property type="entry name" value="Thiolase-like"/>
    <property type="match status" value="1"/>
</dbReference>
<dbReference type="InterPro" id="IPR020841">
    <property type="entry name" value="PKS_Beta-ketoAc_synthase_dom"/>
</dbReference>